<organism evidence="2 3">
    <name type="scientific">Corchorus olitorius</name>
    <dbReference type="NCBI Taxonomy" id="93759"/>
    <lineage>
        <taxon>Eukaryota</taxon>
        <taxon>Viridiplantae</taxon>
        <taxon>Streptophyta</taxon>
        <taxon>Embryophyta</taxon>
        <taxon>Tracheophyta</taxon>
        <taxon>Spermatophyta</taxon>
        <taxon>Magnoliopsida</taxon>
        <taxon>eudicotyledons</taxon>
        <taxon>Gunneridae</taxon>
        <taxon>Pentapetalae</taxon>
        <taxon>rosids</taxon>
        <taxon>malvids</taxon>
        <taxon>Malvales</taxon>
        <taxon>Malvaceae</taxon>
        <taxon>Grewioideae</taxon>
        <taxon>Apeibeae</taxon>
        <taxon>Corchorus</taxon>
    </lineage>
</organism>
<name>A0A1R3KI23_9ROSI</name>
<sequence>MTYLCSSLGLGSPKQFLVRPILFSSVGFGLIVKLSFESFWAGLRRDPSKGRSFSNRRLIPNGLKFFIFGCRLPHKIQQFFGSGFEGGVKVASLEPRLVVVEGLGSGGEGESGAAILERKKGRREIKEIRI</sequence>
<keyword evidence="1" id="KW-0812">Transmembrane</keyword>
<keyword evidence="3" id="KW-1185">Reference proteome</keyword>
<dbReference type="EMBL" id="AWUE01013510">
    <property type="protein sequence ID" value="OMP06735.1"/>
    <property type="molecule type" value="Genomic_DNA"/>
</dbReference>
<feature type="transmembrane region" description="Helical" evidence="1">
    <location>
        <begin position="20"/>
        <end position="43"/>
    </location>
</feature>
<reference evidence="3" key="1">
    <citation type="submission" date="2013-09" db="EMBL/GenBank/DDBJ databases">
        <title>Corchorus olitorius genome sequencing.</title>
        <authorList>
            <person name="Alam M."/>
            <person name="Haque M.S."/>
            <person name="Islam M.S."/>
            <person name="Emdad E.M."/>
            <person name="Islam M.M."/>
            <person name="Ahmed B."/>
            <person name="Halim A."/>
            <person name="Hossen Q.M.M."/>
            <person name="Hossain M.Z."/>
            <person name="Ahmed R."/>
            <person name="Khan M.M."/>
            <person name="Islam R."/>
            <person name="Rashid M.M."/>
            <person name="Khan S.A."/>
            <person name="Rahman M.S."/>
            <person name="Alam M."/>
            <person name="Yahiya A.S."/>
            <person name="Khan M.S."/>
            <person name="Azam M.S."/>
            <person name="Haque T."/>
            <person name="Lashkar M.Z.H."/>
            <person name="Akhand A.I."/>
            <person name="Morshed G."/>
            <person name="Roy S."/>
            <person name="Uddin K.S."/>
            <person name="Rabeya T."/>
            <person name="Hossain A.S."/>
            <person name="Chowdhury A."/>
            <person name="Snigdha A.R."/>
            <person name="Mortoza M.S."/>
            <person name="Matin S.A."/>
            <person name="Hoque S.M.E."/>
            <person name="Islam M.K."/>
            <person name="Roy D.K."/>
            <person name="Haider R."/>
            <person name="Moosa M.M."/>
            <person name="Elias S.M."/>
            <person name="Hasan A.M."/>
            <person name="Jahan S."/>
            <person name="Shafiuddin M."/>
            <person name="Mahmood N."/>
            <person name="Shommy N.S."/>
        </authorList>
    </citation>
    <scope>NUCLEOTIDE SEQUENCE [LARGE SCALE GENOMIC DNA]</scope>
    <source>
        <strain evidence="3">cv. O-4</strain>
    </source>
</reference>
<evidence type="ECO:0000313" key="3">
    <source>
        <dbReference type="Proteomes" id="UP000187203"/>
    </source>
</evidence>
<evidence type="ECO:0000256" key="1">
    <source>
        <dbReference type="SAM" id="Phobius"/>
    </source>
</evidence>
<dbReference type="Proteomes" id="UP000187203">
    <property type="component" value="Unassembled WGS sequence"/>
</dbReference>
<protein>
    <submittedName>
        <fullName evidence="2">Uncharacterized protein</fullName>
    </submittedName>
</protein>
<keyword evidence="1" id="KW-0472">Membrane</keyword>
<proteinExistence type="predicted"/>
<comment type="caution">
    <text evidence="2">The sequence shown here is derived from an EMBL/GenBank/DDBJ whole genome shotgun (WGS) entry which is preliminary data.</text>
</comment>
<gene>
    <name evidence="2" type="ORF">COLO4_07942</name>
</gene>
<evidence type="ECO:0000313" key="2">
    <source>
        <dbReference type="EMBL" id="OMP06735.1"/>
    </source>
</evidence>
<dbReference type="AlphaFoldDB" id="A0A1R3KI23"/>
<accession>A0A1R3KI23</accession>
<keyword evidence="1" id="KW-1133">Transmembrane helix</keyword>